<organism evidence="2 3">
    <name type="scientific">Citrullus colocynthis</name>
    <name type="common">colocynth</name>
    <dbReference type="NCBI Taxonomy" id="252529"/>
    <lineage>
        <taxon>Eukaryota</taxon>
        <taxon>Viridiplantae</taxon>
        <taxon>Streptophyta</taxon>
        <taxon>Embryophyta</taxon>
        <taxon>Tracheophyta</taxon>
        <taxon>Spermatophyta</taxon>
        <taxon>Magnoliopsida</taxon>
        <taxon>eudicotyledons</taxon>
        <taxon>Gunneridae</taxon>
        <taxon>Pentapetalae</taxon>
        <taxon>rosids</taxon>
        <taxon>fabids</taxon>
        <taxon>Cucurbitales</taxon>
        <taxon>Cucurbitaceae</taxon>
        <taxon>Benincaseae</taxon>
        <taxon>Citrullus</taxon>
    </lineage>
</organism>
<accession>A0ABP0YP42</accession>
<sequence>MVNRTSSPSSSPVKITVSLESKGVSGVISMGLTAPISNDSNSPLSGRGNRRPNCSKFSSMSKDEVLEQSNTEFVTYNLHIPPTPNHHSISDSQITLPEDNANMGKRQMSFISSTIFTGGFDSVTRGHVIESLANPTKPIKLGPVCEMEGCDEKTLKGKTMVPCECGFNICRDCYLECVGNGVARCPGCKESCTSVSDDETKDQALPFETTGTYGHGNTVWQKDSNGFGSKANGFEQPPNFGEKSRRPLTWKVPVSPAILIPYR</sequence>
<dbReference type="EMBL" id="OZ021739">
    <property type="protein sequence ID" value="CAK9322279.1"/>
    <property type="molecule type" value="Genomic_DNA"/>
</dbReference>
<dbReference type="SUPFAM" id="SSF57850">
    <property type="entry name" value="RING/U-box"/>
    <property type="match status" value="1"/>
</dbReference>
<keyword evidence="3" id="KW-1185">Reference proteome</keyword>
<dbReference type="Gene3D" id="3.30.40.10">
    <property type="entry name" value="Zinc/RING finger domain, C3HC4 (zinc finger)"/>
    <property type="match status" value="1"/>
</dbReference>
<gene>
    <name evidence="2" type="ORF">CITCOLO1_LOCUS14418</name>
</gene>
<evidence type="ECO:0000256" key="1">
    <source>
        <dbReference type="SAM" id="MobiDB-lite"/>
    </source>
</evidence>
<dbReference type="Pfam" id="PF14570">
    <property type="entry name" value="zf-RING_4"/>
    <property type="match status" value="1"/>
</dbReference>
<feature type="region of interest" description="Disordered" evidence="1">
    <location>
        <begin position="32"/>
        <end position="53"/>
    </location>
</feature>
<proteinExistence type="predicted"/>
<feature type="compositionally biased region" description="Polar residues" evidence="1">
    <location>
        <begin position="35"/>
        <end position="44"/>
    </location>
</feature>
<protein>
    <submittedName>
        <fullName evidence="2">Uncharacterized protein</fullName>
    </submittedName>
</protein>
<name>A0ABP0YP42_9ROSI</name>
<dbReference type="Proteomes" id="UP001642487">
    <property type="component" value="Chromosome 5"/>
</dbReference>
<evidence type="ECO:0000313" key="3">
    <source>
        <dbReference type="Proteomes" id="UP001642487"/>
    </source>
</evidence>
<reference evidence="2 3" key="1">
    <citation type="submission" date="2024-03" db="EMBL/GenBank/DDBJ databases">
        <authorList>
            <person name="Gkanogiannis A."/>
            <person name="Becerra Lopez-Lavalle L."/>
        </authorList>
    </citation>
    <scope>NUCLEOTIDE SEQUENCE [LARGE SCALE GENOMIC DNA]</scope>
</reference>
<evidence type="ECO:0000313" key="2">
    <source>
        <dbReference type="EMBL" id="CAK9322279.1"/>
    </source>
</evidence>
<dbReference type="InterPro" id="IPR013083">
    <property type="entry name" value="Znf_RING/FYVE/PHD"/>
</dbReference>